<evidence type="ECO:0000259" key="9">
    <source>
        <dbReference type="Pfam" id="PF21088"/>
    </source>
</evidence>
<accession>A0ABS7MIN0</accession>
<organism evidence="10 11">
    <name type="scientific">Collinsella ureilytica</name>
    <dbReference type="NCBI Taxonomy" id="2869515"/>
    <lineage>
        <taxon>Bacteria</taxon>
        <taxon>Bacillati</taxon>
        <taxon>Actinomycetota</taxon>
        <taxon>Coriobacteriia</taxon>
        <taxon>Coriobacteriales</taxon>
        <taxon>Coriobacteriaceae</taxon>
        <taxon>Collinsella</taxon>
    </lineage>
</organism>
<comment type="subcellular location">
    <subcellularLocation>
        <location evidence="1">Cell membrane</location>
        <topology evidence="1">Multi-pass membrane protein</topology>
    </subcellularLocation>
</comment>
<dbReference type="InterPro" id="IPR023408">
    <property type="entry name" value="MscS_beta-dom_sf"/>
</dbReference>
<name>A0ABS7MIN0_9ACTN</name>
<dbReference type="InterPro" id="IPR049142">
    <property type="entry name" value="MS_channel_1st"/>
</dbReference>
<evidence type="ECO:0000256" key="4">
    <source>
        <dbReference type="ARBA" id="ARBA00022692"/>
    </source>
</evidence>
<dbReference type="Gene3D" id="2.30.30.60">
    <property type="match status" value="1"/>
</dbReference>
<gene>
    <name evidence="10" type="ORF">K6V98_02180</name>
</gene>
<comment type="similarity">
    <text evidence="2">Belongs to the MscS (TC 1.A.23) family.</text>
</comment>
<evidence type="ECO:0000256" key="2">
    <source>
        <dbReference type="ARBA" id="ARBA00008017"/>
    </source>
</evidence>
<comment type="caution">
    <text evidence="10">The sequence shown here is derived from an EMBL/GenBank/DDBJ whole genome shotgun (WGS) entry which is preliminary data.</text>
</comment>
<keyword evidence="4 7" id="KW-0812">Transmembrane</keyword>
<evidence type="ECO:0000256" key="5">
    <source>
        <dbReference type="ARBA" id="ARBA00022989"/>
    </source>
</evidence>
<dbReference type="InterPro" id="IPR006685">
    <property type="entry name" value="MscS_channel_2nd"/>
</dbReference>
<feature type="transmembrane region" description="Helical" evidence="7">
    <location>
        <begin position="16"/>
        <end position="36"/>
    </location>
</feature>
<dbReference type="InterPro" id="IPR011014">
    <property type="entry name" value="MscS_channel_TM-2"/>
</dbReference>
<evidence type="ECO:0000313" key="11">
    <source>
        <dbReference type="Proteomes" id="UP000700908"/>
    </source>
</evidence>
<dbReference type="Proteomes" id="UP000700908">
    <property type="component" value="Unassembled WGS sequence"/>
</dbReference>
<dbReference type="Pfam" id="PF21088">
    <property type="entry name" value="MS_channel_1st"/>
    <property type="match status" value="1"/>
</dbReference>
<keyword evidence="6 7" id="KW-0472">Membrane</keyword>
<evidence type="ECO:0000256" key="7">
    <source>
        <dbReference type="SAM" id="Phobius"/>
    </source>
</evidence>
<evidence type="ECO:0000256" key="3">
    <source>
        <dbReference type="ARBA" id="ARBA00022475"/>
    </source>
</evidence>
<feature type="transmembrane region" description="Helical" evidence="7">
    <location>
        <begin position="81"/>
        <end position="101"/>
    </location>
</feature>
<evidence type="ECO:0000313" key="10">
    <source>
        <dbReference type="EMBL" id="MBY4797173.1"/>
    </source>
</evidence>
<dbReference type="Gene3D" id="1.10.287.1260">
    <property type="match status" value="1"/>
</dbReference>
<dbReference type="PANTHER" id="PTHR30566:SF5">
    <property type="entry name" value="MECHANOSENSITIVE ION CHANNEL PROTEIN 1, MITOCHONDRIAL-RELATED"/>
    <property type="match status" value="1"/>
</dbReference>
<dbReference type="PANTHER" id="PTHR30566">
    <property type="entry name" value="YNAI-RELATED MECHANOSENSITIVE ION CHANNEL"/>
    <property type="match status" value="1"/>
</dbReference>
<keyword evidence="11" id="KW-1185">Reference proteome</keyword>
<sequence length="265" mass="28255">MQSGTAQFHPIQNMPWGHNVLIAAGLVLATLILSRLSARALRHLLWRKDNQLPTSTIIVNIARVAIWATSGSIILDSCFGISANALVAALGIGGLAVSLGFQNTLSNLISGITITFTGLVKPGDDIEVGLVSGTVQDVTWRHTTIRNREGRTVIVPNAMIASSVLVRIPQANMVKIPISIPLDRTSHAEAGIDEFAGNLAEAVSRAVEPISSLEKEPRVIFSEITRDWITGSLILFIHAPERRAAATDAAVRAIASTLHEVSAKA</sequence>
<keyword evidence="5 7" id="KW-1133">Transmembrane helix</keyword>
<dbReference type="EMBL" id="JAIMFO010000004">
    <property type="protein sequence ID" value="MBY4797173.1"/>
    <property type="molecule type" value="Genomic_DNA"/>
</dbReference>
<evidence type="ECO:0000256" key="1">
    <source>
        <dbReference type="ARBA" id="ARBA00004651"/>
    </source>
</evidence>
<keyword evidence="3" id="KW-1003">Cell membrane</keyword>
<feature type="domain" description="Mechanosensitive ion channel transmembrane helices 2/3" evidence="9">
    <location>
        <begin position="60"/>
        <end position="102"/>
    </location>
</feature>
<reference evidence="10 11" key="1">
    <citation type="submission" date="2021-08" db="EMBL/GenBank/DDBJ databases">
        <title>Collinsella faecalis sp. nov. isolated from swine faeces.</title>
        <authorList>
            <person name="Oh B.S."/>
            <person name="Lee J.H."/>
        </authorList>
    </citation>
    <scope>NUCLEOTIDE SEQUENCE [LARGE SCALE GENOMIC DNA]</scope>
    <source>
        <strain evidence="10 11">AGMB00827</strain>
    </source>
</reference>
<feature type="domain" description="Mechanosensitive ion channel MscS" evidence="8">
    <location>
        <begin position="103"/>
        <end position="163"/>
    </location>
</feature>
<evidence type="ECO:0000259" key="8">
    <source>
        <dbReference type="Pfam" id="PF00924"/>
    </source>
</evidence>
<dbReference type="InterPro" id="IPR010920">
    <property type="entry name" value="LSM_dom_sf"/>
</dbReference>
<evidence type="ECO:0000256" key="6">
    <source>
        <dbReference type="ARBA" id="ARBA00023136"/>
    </source>
</evidence>
<proteinExistence type="inferred from homology"/>
<dbReference type="SUPFAM" id="SSF50182">
    <property type="entry name" value="Sm-like ribonucleoproteins"/>
    <property type="match status" value="1"/>
</dbReference>
<dbReference type="SUPFAM" id="SSF82861">
    <property type="entry name" value="Mechanosensitive channel protein MscS (YggB), transmembrane region"/>
    <property type="match status" value="1"/>
</dbReference>
<dbReference type="Pfam" id="PF00924">
    <property type="entry name" value="MS_channel_2nd"/>
    <property type="match status" value="1"/>
</dbReference>
<protein>
    <submittedName>
        <fullName evidence="10">Mechanosensitive ion channel family protein</fullName>
    </submittedName>
</protein>
<dbReference type="RefSeq" id="WP_222198909.1">
    <property type="nucleotide sequence ID" value="NZ_JAIMFO010000004.1"/>
</dbReference>
<feature type="transmembrane region" description="Helical" evidence="7">
    <location>
        <begin position="57"/>
        <end position="75"/>
    </location>
</feature>